<evidence type="ECO:0000256" key="1">
    <source>
        <dbReference type="ARBA" id="ARBA00004651"/>
    </source>
</evidence>
<evidence type="ECO:0000256" key="3">
    <source>
        <dbReference type="ARBA" id="ARBA00022475"/>
    </source>
</evidence>
<reference evidence="21" key="2">
    <citation type="submission" date="2025-09" db="UniProtKB">
        <authorList>
            <consortium name="Ensembl"/>
        </authorList>
    </citation>
    <scope>IDENTIFICATION</scope>
</reference>
<evidence type="ECO:0000256" key="8">
    <source>
        <dbReference type="ARBA" id="ARBA00023040"/>
    </source>
</evidence>
<dbReference type="Proteomes" id="UP000233040">
    <property type="component" value="Unassembled WGS sequence"/>
</dbReference>
<dbReference type="GO" id="GO:0007204">
    <property type="term" value="P:positive regulation of cytosolic calcium ion concentration"/>
    <property type="evidence" value="ECO:0007669"/>
    <property type="project" value="TreeGrafter"/>
</dbReference>
<evidence type="ECO:0000256" key="17">
    <source>
        <dbReference type="ARBA" id="ARBA00046036"/>
    </source>
</evidence>
<evidence type="ECO:0000313" key="21">
    <source>
        <dbReference type="Ensembl" id="ENSCCAP00000040150.1"/>
    </source>
</evidence>
<dbReference type="PANTHER" id="PTHR24225:SF15">
    <property type="entry name" value="FMET-LEU-PHE RECEPTOR"/>
    <property type="match status" value="1"/>
</dbReference>
<dbReference type="PRINTS" id="PR00237">
    <property type="entry name" value="GPCRRHODOPSN"/>
</dbReference>
<evidence type="ECO:0000256" key="4">
    <source>
        <dbReference type="ARBA" id="ARBA00022500"/>
    </source>
</evidence>
<evidence type="ECO:0000256" key="12">
    <source>
        <dbReference type="ARBA" id="ARBA00023180"/>
    </source>
</evidence>
<evidence type="ECO:0000256" key="7">
    <source>
        <dbReference type="ARBA" id="ARBA00022989"/>
    </source>
</evidence>
<evidence type="ECO:0000256" key="13">
    <source>
        <dbReference type="ARBA" id="ARBA00023224"/>
    </source>
</evidence>
<gene>
    <name evidence="21" type="primary">FPR1</name>
</gene>
<sequence>METNSSLPMNISGGTPPEIYLNLAMADFCFTSTLPFPMASKAMGGHWPLGWILCKFIYIIADINLFGSVFLISLVALDCCVCVLHPVWSQNHCTVSMAKKVIIGPWVLALLLTLPVIIRVKTIPGTAACPFDFSPLTNDHEERLKVDVAMLTVRGIIWFIICFSAPMSIITVSYGLIATKIHKEGLIKSTAFFLCWFPYQVVALALTIRIHELLLFGMNKAMTIARDVTSPLPFLNSCLNPMLYVFMGQDFRERLIHSLPTSLERALTEDSEQTSDTAINSTSPSVEAELQAE</sequence>
<evidence type="ECO:0000256" key="10">
    <source>
        <dbReference type="ARBA" id="ARBA00023157"/>
    </source>
</evidence>
<keyword evidence="4" id="KW-0145">Chemotaxis</keyword>
<proteinExistence type="inferred from homology"/>
<feature type="transmembrane region" description="Helical" evidence="19">
    <location>
        <begin position="69"/>
        <end position="89"/>
    </location>
</feature>
<dbReference type="Gene3D" id="1.20.1070.10">
    <property type="entry name" value="Rhodopsin 7-helix transmembrane proteins"/>
    <property type="match status" value="1"/>
</dbReference>
<feature type="transmembrane region" description="Helical" evidence="19">
    <location>
        <begin position="101"/>
        <end position="118"/>
    </location>
</feature>
<dbReference type="InterPro" id="IPR000826">
    <property type="entry name" value="Formyl_rcpt-rel"/>
</dbReference>
<protein>
    <recommendedName>
        <fullName evidence="2">fMet-Leu-Phe receptor</fullName>
    </recommendedName>
    <alternativeName>
        <fullName evidence="15">N-formyl peptide receptor</fullName>
    </alternativeName>
    <alternativeName>
        <fullName evidence="16">N-formylpeptide chemoattractant receptor</fullName>
    </alternativeName>
</protein>
<evidence type="ECO:0000256" key="6">
    <source>
        <dbReference type="ARBA" id="ARBA00022692"/>
    </source>
</evidence>
<reference evidence="21" key="1">
    <citation type="submission" date="2025-08" db="UniProtKB">
        <authorList>
            <consortium name="Ensembl"/>
        </authorList>
    </citation>
    <scope>IDENTIFICATION</scope>
</reference>
<dbReference type="GO" id="GO:0006935">
    <property type="term" value="P:chemotaxis"/>
    <property type="evidence" value="ECO:0007669"/>
    <property type="project" value="UniProtKB-KW"/>
</dbReference>
<dbReference type="GeneTree" id="ENSGT01140000282544"/>
<evidence type="ECO:0000256" key="15">
    <source>
        <dbReference type="ARBA" id="ARBA00041394"/>
    </source>
</evidence>
<keyword evidence="3" id="KW-1003">Cell membrane</keyword>
<evidence type="ECO:0000259" key="20">
    <source>
        <dbReference type="PROSITE" id="PS50262"/>
    </source>
</evidence>
<keyword evidence="13" id="KW-0807">Transducer</keyword>
<name>A0A2K5SIE2_CEBIM</name>
<evidence type="ECO:0000256" key="18">
    <source>
        <dbReference type="SAM" id="MobiDB-lite"/>
    </source>
</evidence>
<feature type="transmembrane region" description="Helical" evidence="19">
    <location>
        <begin position="156"/>
        <end position="177"/>
    </location>
</feature>
<dbReference type="InterPro" id="IPR000276">
    <property type="entry name" value="GPCR_Rhodpsn"/>
</dbReference>
<dbReference type="AlphaFoldDB" id="A0A2K5SIE2"/>
<feature type="region of interest" description="Disordered" evidence="18">
    <location>
        <begin position="267"/>
        <end position="293"/>
    </location>
</feature>
<evidence type="ECO:0000256" key="19">
    <source>
        <dbReference type="SAM" id="Phobius"/>
    </source>
</evidence>
<evidence type="ECO:0000313" key="22">
    <source>
        <dbReference type="Proteomes" id="UP000233040"/>
    </source>
</evidence>
<keyword evidence="22" id="KW-1185">Reference proteome</keyword>
<comment type="subcellular location">
    <subcellularLocation>
        <location evidence="1">Cell membrane</location>
        <topology evidence="1">Multi-pass membrane protein</topology>
    </subcellularLocation>
</comment>
<keyword evidence="5" id="KW-0597">Phosphoprotein</keyword>
<evidence type="ECO:0000256" key="14">
    <source>
        <dbReference type="ARBA" id="ARBA00025736"/>
    </source>
</evidence>
<keyword evidence="9 19" id="KW-0472">Membrane</keyword>
<dbReference type="STRING" id="9516.ENSCCAP00000040150"/>
<keyword evidence="8" id="KW-0297">G-protein coupled receptor</keyword>
<evidence type="ECO:0000256" key="9">
    <source>
        <dbReference type="ARBA" id="ARBA00023136"/>
    </source>
</evidence>
<evidence type="ECO:0000256" key="2">
    <source>
        <dbReference type="ARBA" id="ARBA00019999"/>
    </source>
</evidence>
<keyword evidence="6 19" id="KW-0812">Transmembrane</keyword>
<comment type="similarity">
    <text evidence="14">Belongs to the chemokine-like receptor (CMKLR) family.</text>
</comment>
<dbReference type="OMA" id="WFMCKFI"/>
<feature type="compositionally biased region" description="Polar residues" evidence="18">
    <location>
        <begin position="274"/>
        <end position="285"/>
    </location>
</feature>
<dbReference type="PANTHER" id="PTHR24225">
    <property type="entry name" value="CHEMOTACTIC RECEPTOR"/>
    <property type="match status" value="1"/>
</dbReference>
<dbReference type="PROSITE" id="PS50262">
    <property type="entry name" value="G_PROTEIN_RECEP_F1_2"/>
    <property type="match status" value="1"/>
</dbReference>
<keyword evidence="10" id="KW-1015">Disulfide bond</keyword>
<dbReference type="InterPro" id="IPR017452">
    <property type="entry name" value="GPCR_Rhodpsn_7TM"/>
</dbReference>
<evidence type="ECO:0000256" key="16">
    <source>
        <dbReference type="ARBA" id="ARBA00042521"/>
    </source>
</evidence>
<dbReference type="GO" id="GO:0004875">
    <property type="term" value="F:complement receptor activity"/>
    <property type="evidence" value="ECO:0007669"/>
    <property type="project" value="TreeGrafter"/>
</dbReference>
<dbReference type="PRINTS" id="PR00526">
    <property type="entry name" value="FMETLEUPHER"/>
</dbReference>
<dbReference type="GO" id="GO:0004982">
    <property type="term" value="F:N-formyl peptide receptor activity"/>
    <property type="evidence" value="ECO:0007669"/>
    <property type="project" value="Ensembl"/>
</dbReference>
<keyword evidence="11" id="KW-0675">Receptor</keyword>
<feature type="transmembrane region" description="Helical" evidence="19">
    <location>
        <begin position="189"/>
        <end position="208"/>
    </location>
</feature>
<evidence type="ECO:0000256" key="5">
    <source>
        <dbReference type="ARBA" id="ARBA00022553"/>
    </source>
</evidence>
<dbReference type="Ensembl" id="ENSCCAT00000057961.1">
    <property type="protein sequence ID" value="ENSCCAP00000040150.1"/>
    <property type="gene ID" value="ENSCCAG00000037885.1"/>
</dbReference>
<feature type="domain" description="G-protein coupled receptors family 1 profile" evidence="20">
    <location>
        <begin position="1"/>
        <end position="244"/>
    </location>
</feature>
<dbReference type="GO" id="GO:0005886">
    <property type="term" value="C:plasma membrane"/>
    <property type="evidence" value="ECO:0007669"/>
    <property type="project" value="UniProtKB-SubCell"/>
</dbReference>
<dbReference type="GO" id="GO:0007200">
    <property type="term" value="P:phospholipase C-activating G protein-coupled receptor signaling pathway"/>
    <property type="evidence" value="ECO:0007669"/>
    <property type="project" value="Ensembl"/>
</dbReference>
<dbReference type="GO" id="GO:0006954">
    <property type="term" value="P:inflammatory response"/>
    <property type="evidence" value="ECO:0007669"/>
    <property type="project" value="TreeGrafter"/>
</dbReference>
<dbReference type="Pfam" id="PF00001">
    <property type="entry name" value="7tm_1"/>
    <property type="match status" value="1"/>
</dbReference>
<keyword evidence="12" id="KW-0325">Glycoprotein</keyword>
<keyword evidence="7 19" id="KW-1133">Transmembrane helix</keyword>
<dbReference type="SUPFAM" id="SSF81321">
    <property type="entry name" value="Family A G protein-coupled receptor-like"/>
    <property type="match status" value="1"/>
</dbReference>
<evidence type="ECO:0000256" key="11">
    <source>
        <dbReference type="ARBA" id="ARBA00023170"/>
    </source>
</evidence>
<comment type="function">
    <text evidence="17">High affinity receptor for N-formyl-methionyl peptides (fMLP), which are powerful neutrophil chemotactic factors. Binding of fMLP to the receptor stimulates intracellular calcium mobilization and superoxide anion release. This response is mediated via a G-protein that activates a phosphatidylinositol-calcium second messenger system. Receptor for TAFA4, mediates its effects on chemoattracting macrophages, promoting phagocytosis and increasing ROS release. Receptor for cathepsin CTSG, leading to increased phagocyte chemotaxis.</text>
</comment>
<dbReference type="GO" id="GO:0001664">
    <property type="term" value="F:G protein-coupled receptor binding"/>
    <property type="evidence" value="ECO:0007669"/>
    <property type="project" value="Ensembl"/>
</dbReference>
<organism evidence="21 22">
    <name type="scientific">Cebus imitator</name>
    <name type="common">Panamanian white-faced capuchin</name>
    <name type="synonym">Cebus capucinus imitator</name>
    <dbReference type="NCBI Taxonomy" id="2715852"/>
    <lineage>
        <taxon>Eukaryota</taxon>
        <taxon>Metazoa</taxon>
        <taxon>Chordata</taxon>
        <taxon>Craniata</taxon>
        <taxon>Vertebrata</taxon>
        <taxon>Euteleostomi</taxon>
        <taxon>Mammalia</taxon>
        <taxon>Eutheria</taxon>
        <taxon>Euarchontoglires</taxon>
        <taxon>Primates</taxon>
        <taxon>Haplorrhini</taxon>
        <taxon>Platyrrhini</taxon>
        <taxon>Cebidae</taxon>
        <taxon>Cebinae</taxon>
        <taxon>Cebus</taxon>
    </lineage>
</organism>
<accession>A0A2K5SIE2</accession>